<sequence>MESTNLKARTKAADIHAITAALAKMVGRLGAVSTDLMSGRRKDEVRPDQRLTILHACEPGRAHNRSYTVDARGHAETVLQNREGISASQASQVWGLMRDLWEQMPHSRICVSPDPEDNSQLFADGGIRTAAGGRLAPNGYIASRIAALAECIPDAAVVRFKRIHSDRQRNYMEIVDVHGGMMLCTDASAISDSLRRMVLAMDDDESRHLRYRLAAWKVSLAVDETALIQTLDVLGSLVRFGPVDTCYLQLSGGGR</sequence>
<protein>
    <submittedName>
        <fullName evidence="1">Uncharacterized protein</fullName>
    </submittedName>
</protein>
<organism evidence="1 2">
    <name type="scientific">Xanthomonas sacchari</name>
    <dbReference type="NCBI Taxonomy" id="56458"/>
    <lineage>
        <taxon>Bacteria</taxon>
        <taxon>Pseudomonadati</taxon>
        <taxon>Pseudomonadota</taxon>
        <taxon>Gammaproteobacteria</taxon>
        <taxon>Lysobacterales</taxon>
        <taxon>Lysobacteraceae</taxon>
        <taxon>Xanthomonas</taxon>
    </lineage>
</organism>
<reference evidence="1 2" key="1">
    <citation type="submission" date="2022-06" db="EMBL/GenBank/DDBJ databases">
        <title>Dynamics of rice microbiomes reveals core vertical transmitted seed endophytes.</title>
        <authorList>
            <person name="Liao K."/>
            <person name="Zhang X."/>
        </authorList>
    </citation>
    <scope>NUCLEOTIDE SEQUENCE [LARGE SCALE GENOMIC DNA]</scope>
    <source>
        <strain evidence="1 2">YT10-10-1</strain>
    </source>
</reference>
<accession>A0ABT3DUT0</accession>
<keyword evidence="2" id="KW-1185">Reference proteome</keyword>
<gene>
    <name evidence="1" type="ORF">NB700_001811</name>
</gene>
<comment type="caution">
    <text evidence="1">The sequence shown here is derived from an EMBL/GenBank/DDBJ whole genome shotgun (WGS) entry which is preliminary data.</text>
</comment>
<dbReference type="Proteomes" id="UP001320843">
    <property type="component" value="Unassembled WGS sequence"/>
</dbReference>
<dbReference type="RefSeq" id="WP_267122663.1">
    <property type="nucleotide sequence ID" value="NZ_JANFWR010000010.1"/>
</dbReference>
<dbReference type="EMBL" id="JANFWR010000010">
    <property type="protein sequence ID" value="MCW0399255.1"/>
    <property type="molecule type" value="Genomic_DNA"/>
</dbReference>
<evidence type="ECO:0000313" key="2">
    <source>
        <dbReference type="Proteomes" id="UP001320843"/>
    </source>
</evidence>
<proteinExistence type="predicted"/>
<evidence type="ECO:0000313" key="1">
    <source>
        <dbReference type="EMBL" id="MCW0399255.1"/>
    </source>
</evidence>
<name>A0ABT3DUT0_9XANT</name>